<gene>
    <name evidence="12" type="ORF">A1O9_03781</name>
</gene>
<evidence type="ECO:0000313" key="13">
    <source>
        <dbReference type="Proteomes" id="UP000027920"/>
    </source>
</evidence>
<evidence type="ECO:0000256" key="7">
    <source>
        <dbReference type="ARBA" id="ARBA00022989"/>
    </source>
</evidence>
<dbReference type="GO" id="GO:0000033">
    <property type="term" value="F:alpha-1,3-mannosyltransferase activity"/>
    <property type="evidence" value="ECO:0007669"/>
    <property type="project" value="TreeGrafter"/>
</dbReference>
<evidence type="ECO:0000256" key="10">
    <source>
        <dbReference type="SAM" id="MobiDB-lite"/>
    </source>
</evidence>
<dbReference type="InterPro" id="IPR022751">
    <property type="entry name" value="Alpha_mannosyltransferase"/>
</dbReference>
<dbReference type="GeneID" id="25278715"/>
<proteinExistence type="inferred from homology"/>
<name>A0A072PHZ9_9EURO</name>
<feature type="compositionally biased region" description="Basic and acidic residues" evidence="10">
    <location>
        <begin position="552"/>
        <end position="563"/>
    </location>
</feature>
<keyword evidence="6" id="KW-0735">Signal-anchor</keyword>
<dbReference type="PANTHER" id="PTHR31392">
    <property type="entry name" value="ALPHA-1,3-MANNOSYLTRANSFERASE MNN1-RELATED"/>
    <property type="match status" value="1"/>
</dbReference>
<dbReference type="AlphaFoldDB" id="A0A072PHZ9"/>
<reference evidence="12 13" key="1">
    <citation type="submission" date="2013-03" db="EMBL/GenBank/DDBJ databases">
        <title>The Genome Sequence of Exophiala aquamarina CBS 119918.</title>
        <authorList>
            <consortium name="The Broad Institute Genomics Platform"/>
            <person name="Cuomo C."/>
            <person name="de Hoog S."/>
            <person name="Gorbushina A."/>
            <person name="Walker B."/>
            <person name="Young S.K."/>
            <person name="Zeng Q."/>
            <person name="Gargeya S."/>
            <person name="Fitzgerald M."/>
            <person name="Haas B."/>
            <person name="Abouelleil A."/>
            <person name="Allen A.W."/>
            <person name="Alvarado L."/>
            <person name="Arachchi H.M."/>
            <person name="Berlin A.M."/>
            <person name="Chapman S.B."/>
            <person name="Gainer-Dewar J."/>
            <person name="Goldberg J."/>
            <person name="Griggs A."/>
            <person name="Gujja S."/>
            <person name="Hansen M."/>
            <person name="Howarth C."/>
            <person name="Imamovic A."/>
            <person name="Ireland A."/>
            <person name="Larimer J."/>
            <person name="McCowan C."/>
            <person name="Murphy C."/>
            <person name="Pearson M."/>
            <person name="Poon T.W."/>
            <person name="Priest M."/>
            <person name="Roberts A."/>
            <person name="Saif S."/>
            <person name="Shea T."/>
            <person name="Sisk P."/>
            <person name="Sykes S."/>
            <person name="Wortman J."/>
            <person name="Nusbaum C."/>
            <person name="Birren B."/>
        </authorList>
    </citation>
    <scope>NUCLEOTIDE SEQUENCE [LARGE SCALE GENOMIC DNA]</scope>
    <source>
        <strain evidence="12 13">CBS 119918</strain>
    </source>
</reference>
<dbReference type="OrthoDB" id="430354at2759"/>
<dbReference type="GO" id="GO:0016020">
    <property type="term" value="C:membrane"/>
    <property type="evidence" value="ECO:0007669"/>
    <property type="project" value="UniProtKB-SubCell"/>
</dbReference>
<evidence type="ECO:0000256" key="1">
    <source>
        <dbReference type="ARBA" id="ARBA00004606"/>
    </source>
</evidence>
<keyword evidence="13" id="KW-1185">Reference proteome</keyword>
<dbReference type="HOGENOM" id="CLU_021103_0_0_1"/>
<dbReference type="PANTHER" id="PTHR31392:SF1">
    <property type="entry name" value="ALPHA-1,3-MANNOSYLTRANSFERASE MNN1-RELATED"/>
    <property type="match status" value="1"/>
</dbReference>
<dbReference type="InterPro" id="IPR029044">
    <property type="entry name" value="Nucleotide-diphossugar_trans"/>
</dbReference>
<evidence type="ECO:0000256" key="4">
    <source>
        <dbReference type="ARBA" id="ARBA00022679"/>
    </source>
</evidence>
<evidence type="ECO:0000256" key="11">
    <source>
        <dbReference type="SAM" id="Phobius"/>
    </source>
</evidence>
<comment type="similarity">
    <text evidence="2">Belongs to the MNN1/MNT family.</text>
</comment>
<keyword evidence="4" id="KW-0808">Transferase</keyword>
<dbReference type="GO" id="GO:0005794">
    <property type="term" value="C:Golgi apparatus"/>
    <property type="evidence" value="ECO:0007669"/>
    <property type="project" value="TreeGrafter"/>
</dbReference>
<keyword evidence="9" id="KW-0325">Glycoprotein</keyword>
<keyword evidence="5 11" id="KW-0812">Transmembrane</keyword>
<dbReference type="GO" id="GO:0006493">
    <property type="term" value="P:protein O-linked glycosylation"/>
    <property type="evidence" value="ECO:0007669"/>
    <property type="project" value="TreeGrafter"/>
</dbReference>
<dbReference type="EMBL" id="AMGV01000003">
    <property type="protein sequence ID" value="KEF58938.1"/>
    <property type="molecule type" value="Genomic_DNA"/>
</dbReference>
<comment type="subcellular location">
    <subcellularLocation>
        <location evidence="1">Membrane</location>
        <topology evidence="1">Single-pass type II membrane protein</topology>
    </subcellularLocation>
</comment>
<accession>A0A072PHZ9</accession>
<comment type="caution">
    <text evidence="12">The sequence shown here is derived from an EMBL/GenBank/DDBJ whole genome shotgun (WGS) entry which is preliminary data.</text>
</comment>
<evidence type="ECO:0008006" key="14">
    <source>
        <dbReference type="Google" id="ProtNLM"/>
    </source>
</evidence>
<evidence type="ECO:0000256" key="2">
    <source>
        <dbReference type="ARBA" id="ARBA00009105"/>
    </source>
</evidence>
<dbReference type="RefSeq" id="XP_013261528.1">
    <property type="nucleotide sequence ID" value="XM_013406074.1"/>
</dbReference>
<organism evidence="12 13">
    <name type="scientific">Exophiala aquamarina CBS 119918</name>
    <dbReference type="NCBI Taxonomy" id="1182545"/>
    <lineage>
        <taxon>Eukaryota</taxon>
        <taxon>Fungi</taxon>
        <taxon>Dikarya</taxon>
        <taxon>Ascomycota</taxon>
        <taxon>Pezizomycotina</taxon>
        <taxon>Eurotiomycetes</taxon>
        <taxon>Chaetothyriomycetidae</taxon>
        <taxon>Chaetothyriales</taxon>
        <taxon>Herpotrichiellaceae</taxon>
        <taxon>Exophiala</taxon>
    </lineage>
</organism>
<protein>
    <recommendedName>
        <fullName evidence="14">Alpha-1,3-mannosyltransferase</fullName>
    </recommendedName>
</protein>
<evidence type="ECO:0000256" key="6">
    <source>
        <dbReference type="ARBA" id="ARBA00022968"/>
    </source>
</evidence>
<evidence type="ECO:0000256" key="9">
    <source>
        <dbReference type="ARBA" id="ARBA00023180"/>
    </source>
</evidence>
<dbReference type="Proteomes" id="UP000027920">
    <property type="component" value="Unassembled WGS sequence"/>
</dbReference>
<feature type="region of interest" description="Disordered" evidence="10">
    <location>
        <begin position="540"/>
        <end position="563"/>
    </location>
</feature>
<dbReference type="SUPFAM" id="SSF53448">
    <property type="entry name" value="Nucleotide-diphospho-sugar transferases"/>
    <property type="match status" value="1"/>
</dbReference>
<keyword evidence="7 11" id="KW-1133">Transmembrane helix</keyword>
<dbReference type="STRING" id="1182545.A0A072PHZ9"/>
<dbReference type="VEuPathDB" id="FungiDB:A1O9_03781"/>
<dbReference type="Pfam" id="PF11051">
    <property type="entry name" value="Mannosyl_trans3"/>
    <property type="match status" value="1"/>
</dbReference>
<feature type="transmembrane region" description="Helical" evidence="11">
    <location>
        <begin position="32"/>
        <end position="49"/>
    </location>
</feature>
<evidence type="ECO:0000256" key="5">
    <source>
        <dbReference type="ARBA" id="ARBA00022692"/>
    </source>
</evidence>
<feature type="region of interest" description="Disordered" evidence="10">
    <location>
        <begin position="141"/>
        <end position="160"/>
    </location>
</feature>
<keyword evidence="8 11" id="KW-0472">Membrane</keyword>
<keyword evidence="3" id="KW-0328">Glycosyltransferase</keyword>
<evidence type="ECO:0000313" key="12">
    <source>
        <dbReference type="EMBL" id="KEF58938.1"/>
    </source>
</evidence>
<evidence type="ECO:0000256" key="3">
    <source>
        <dbReference type="ARBA" id="ARBA00022676"/>
    </source>
</evidence>
<feature type="compositionally biased region" description="Polar residues" evidence="10">
    <location>
        <begin position="141"/>
        <end position="156"/>
    </location>
</feature>
<evidence type="ECO:0000256" key="8">
    <source>
        <dbReference type="ARBA" id="ARBA00023136"/>
    </source>
</evidence>
<sequence>MVQSPPKEGRVHPGLPCLDQKRNFPIFSKRRVLVFAVVLIFTHISWHALGGEYPVPGAHSSRFPTELRTYLKRTQIPEVQYTDASDDVAAWSSPPKGNVVDNETPTSRIVTALKKPESDKRASNNANIHPKDFSIIGQQSNFGGRSTAKHPNNGSPPFQRRSDMEAALERVITSLPGEMNMRDLLRPVEGTGKERLHEMGLRTRSYRDFFQIWEDLHLASTPDGPSYVRDDIVQYLTQLNKMPGYATQATGIFSSMTTGQIIRAYETYKYFLARFGQLLFPYTSPFFADHMSLHLQFKAAQRGIVLTAGDDQAHFLMTTIYSFRKLGCTLPVEVMYLGDSDLSEDYRAELETINGVVTRDVSQMVNDEGWKLAGWAIKPFAILFSSFREVIFIDADSAFFQDPAVLFDDPGYRKTGALFFKDRLMMPESKKRWVQQVLPKPFSSQVKQNRFWTGESSHMQESGVIVVDKWEHFLSMLLVTRLNGPDRDGDEDEGIIGVYDMVYGDKETFWLGWELGGDFKYSFHQGNAGTMGVANYSTGHHEEISSEEEDSTMPKREGEEQRQDPLATLPANFMICAPQLLHLDLTGKPLWFNGWVLDNKFADKSHKQFAAFEDYVVEPHKWEGDDAWQLQQDNQCCLTTYPELKFEFTKTEKEILGMIIERAKDVEAAALS</sequence>